<proteinExistence type="predicted"/>
<dbReference type="PANTHER" id="PTHR24271:SF96">
    <property type="entry name" value="GRANZYME A-RELATED"/>
    <property type="match status" value="1"/>
</dbReference>
<dbReference type="FunFam" id="2.40.10.10:FF:000120">
    <property type="entry name" value="Putative serine protease"/>
    <property type="match status" value="1"/>
</dbReference>
<evidence type="ECO:0000256" key="2">
    <source>
        <dbReference type="ARBA" id="ARBA00022729"/>
    </source>
</evidence>
<evidence type="ECO:0000313" key="9">
    <source>
        <dbReference type="RefSeq" id="XP_030623899.1"/>
    </source>
</evidence>
<feature type="chain" id="PRO_5026903130" evidence="6">
    <location>
        <begin position="24"/>
        <end position="277"/>
    </location>
</feature>
<dbReference type="PRINTS" id="PR00722">
    <property type="entry name" value="CHYMOTRYPSIN"/>
</dbReference>
<evidence type="ECO:0000259" key="7">
    <source>
        <dbReference type="PROSITE" id="PS50240"/>
    </source>
</evidence>
<dbReference type="InterPro" id="IPR001314">
    <property type="entry name" value="Peptidase_S1A"/>
</dbReference>
<feature type="signal peptide" evidence="6">
    <location>
        <begin position="1"/>
        <end position="23"/>
    </location>
</feature>
<dbReference type="InParanoid" id="A0A6J2UUZ3"/>
<keyword evidence="2 6" id="KW-0732">Signal</keyword>
<dbReference type="PANTHER" id="PTHR24271">
    <property type="entry name" value="KALLIKREIN-RELATED"/>
    <property type="match status" value="1"/>
</dbReference>
<keyword evidence="3" id="KW-0378">Hydrolase</keyword>
<dbReference type="InterPro" id="IPR001254">
    <property type="entry name" value="Trypsin_dom"/>
</dbReference>
<dbReference type="AlphaFoldDB" id="A0A6J2UUZ3"/>
<keyword evidence="4" id="KW-0720">Serine protease</keyword>
<dbReference type="GO" id="GO:0006508">
    <property type="term" value="P:proteolysis"/>
    <property type="evidence" value="ECO:0007669"/>
    <property type="project" value="UniProtKB-KW"/>
</dbReference>
<dbReference type="InterPro" id="IPR043504">
    <property type="entry name" value="Peptidase_S1_PA_chymotrypsin"/>
</dbReference>
<accession>A0A6J2UUZ3</accession>
<evidence type="ECO:0000256" key="4">
    <source>
        <dbReference type="ARBA" id="ARBA00022825"/>
    </source>
</evidence>
<evidence type="ECO:0000256" key="6">
    <source>
        <dbReference type="SAM" id="SignalP"/>
    </source>
</evidence>
<dbReference type="Proteomes" id="UP000504632">
    <property type="component" value="Chromosome 3"/>
</dbReference>
<dbReference type="CDD" id="cd00190">
    <property type="entry name" value="Tryp_SPc"/>
    <property type="match status" value="1"/>
</dbReference>
<sequence length="277" mass="30467">MHIRRSLPLTVLFVFSILELADSSKMSIIGGKDVKPHSKPWMASIQLNQQHKCGGILIKDQWVLTAAHCKMFLEPKDAVTVLLGAHSLRKEKGTQRIKVKSFHPSGTFSVKTKQDDIMLIKLETKFNKKVGKVKVWTIPKSSKSSKDVSPGSKCSVTGWGLTSKNVPSDTLKEVKVTIMDRDLCSCYYNNKPTITQDMLCAGNKAIKGDACQGDSGGPLECNKKIVGLVSGGHGCGDPKKPGVYTRLSNRHLDWINKILKHQANITHFKGAVTDDLD</sequence>
<dbReference type="SMART" id="SM00020">
    <property type="entry name" value="Tryp_SPc"/>
    <property type="match status" value="1"/>
</dbReference>
<dbReference type="OrthoDB" id="6755574at2759"/>
<dbReference type="InterPro" id="IPR009003">
    <property type="entry name" value="Peptidase_S1_PA"/>
</dbReference>
<reference evidence="9" key="1">
    <citation type="submission" date="2025-08" db="UniProtKB">
        <authorList>
            <consortium name="RefSeq"/>
        </authorList>
    </citation>
    <scope>IDENTIFICATION</scope>
</reference>
<gene>
    <name evidence="9" type="primary">LOC115807167</name>
</gene>
<evidence type="ECO:0000256" key="1">
    <source>
        <dbReference type="ARBA" id="ARBA00022670"/>
    </source>
</evidence>
<evidence type="ECO:0000256" key="5">
    <source>
        <dbReference type="ARBA" id="ARBA00023157"/>
    </source>
</evidence>
<keyword evidence="5" id="KW-1015">Disulfide bond</keyword>
<protein>
    <submittedName>
        <fullName evidence="9">Granzyme K-like</fullName>
    </submittedName>
</protein>
<keyword evidence="8" id="KW-1185">Reference proteome</keyword>
<dbReference type="PROSITE" id="PS00134">
    <property type="entry name" value="TRYPSIN_HIS"/>
    <property type="match status" value="1"/>
</dbReference>
<evidence type="ECO:0000313" key="8">
    <source>
        <dbReference type="Proteomes" id="UP000504632"/>
    </source>
</evidence>
<dbReference type="FunCoup" id="A0A6J2UUZ3">
    <property type="interactions" value="56"/>
</dbReference>
<dbReference type="GeneID" id="115807167"/>
<dbReference type="RefSeq" id="XP_030623899.1">
    <property type="nucleotide sequence ID" value="XM_030768039.1"/>
</dbReference>
<dbReference type="InterPro" id="IPR018114">
    <property type="entry name" value="TRYPSIN_HIS"/>
</dbReference>
<feature type="domain" description="Peptidase S1" evidence="7">
    <location>
        <begin position="28"/>
        <end position="260"/>
    </location>
</feature>
<dbReference type="Gene3D" id="2.40.10.10">
    <property type="entry name" value="Trypsin-like serine proteases"/>
    <property type="match status" value="2"/>
</dbReference>
<dbReference type="GO" id="GO:0004252">
    <property type="term" value="F:serine-type endopeptidase activity"/>
    <property type="evidence" value="ECO:0007669"/>
    <property type="project" value="InterPro"/>
</dbReference>
<dbReference type="PROSITE" id="PS50240">
    <property type="entry name" value="TRYPSIN_DOM"/>
    <property type="match status" value="1"/>
</dbReference>
<organism evidence="8 9">
    <name type="scientific">Chanos chanos</name>
    <name type="common">Milkfish</name>
    <name type="synonym">Mugil chanos</name>
    <dbReference type="NCBI Taxonomy" id="29144"/>
    <lineage>
        <taxon>Eukaryota</taxon>
        <taxon>Metazoa</taxon>
        <taxon>Chordata</taxon>
        <taxon>Craniata</taxon>
        <taxon>Vertebrata</taxon>
        <taxon>Euteleostomi</taxon>
        <taxon>Actinopterygii</taxon>
        <taxon>Neopterygii</taxon>
        <taxon>Teleostei</taxon>
        <taxon>Ostariophysi</taxon>
        <taxon>Gonorynchiformes</taxon>
        <taxon>Chanidae</taxon>
        <taxon>Chanos</taxon>
    </lineage>
</organism>
<dbReference type="Pfam" id="PF00089">
    <property type="entry name" value="Trypsin"/>
    <property type="match status" value="1"/>
</dbReference>
<keyword evidence="1" id="KW-0645">Protease</keyword>
<name>A0A6J2UUZ3_CHACN</name>
<evidence type="ECO:0000256" key="3">
    <source>
        <dbReference type="ARBA" id="ARBA00022801"/>
    </source>
</evidence>
<dbReference type="SUPFAM" id="SSF50494">
    <property type="entry name" value="Trypsin-like serine proteases"/>
    <property type="match status" value="1"/>
</dbReference>